<evidence type="ECO:0000313" key="3">
    <source>
        <dbReference type="Proteomes" id="UP000028524"/>
    </source>
</evidence>
<dbReference type="InterPro" id="IPR051678">
    <property type="entry name" value="AGP_Transferase"/>
</dbReference>
<dbReference type="Pfam" id="PF01636">
    <property type="entry name" value="APH"/>
    <property type="match status" value="1"/>
</dbReference>
<keyword evidence="3" id="KW-1185">Reference proteome</keyword>
<sequence length="179" mass="19667">MYLKTTGVEQHEALSNEYGALQLGRRHCGIPVPRPLDLVSSSTKSYFLTSKAPGLRLGLCIDTLSDQELVTMARDLRTCVGLLLSIPKQVAPNHAICNALGNACCDDRINAALDYDEDQGDFVGPFLGEEVLNKMLQTPALPGVSHRGRHRIVFTHADLNMRNVLVQNGRLSAIVDWEN</sequence>
<gene>
    <name evidence="2" type="ORF">S40285_02416</name>
</gene>
<evidence type="ECO:0000313" key="2">
    <source>
        <dbReference type="EMBL" id="KFA69833.1"/>
    </source>
</evidence>
<dbReference type="AlphaFoldDB" id="A0A084R0U8"/>
<feature type="domain" description="Aminoglycoside phosphotransferase" evidence="1">
    <location>
        <begin position="10"/>
        <end position="178"/>
    </location>
</feature>
<name>A0A084R0U8_STAC4</name>
<organism evidence="2 3">
    <name type="scientific">Stachybotrys chlorohalonatus (strain IBT 40285)</name>
    <dbReference type="NCBI Taxonomy" id="1283841"/>
    <lineage>
        <taxon>Eukaryota</taxon>
        <taxon>Fungi</taxon>
        <taxon>Dikarya</taxon>
        <taxon>Ascomycota</taxon>
        <taxon>Pezizomycotina</taxon>
        <taxon>Sordariomycetes</taxon>
        <taxon>Hypocreomycetidae</taxon>
        <taxon>Hypocreales</taxon>
        <taxon>Stachybotryaceae</taxon>
        <taxon>Stachybotrys</taxon>
    </lineage>
</organism>
<accession>A0A084R0U8</accession>
<evidence type="ECO:0000259" key="1">
    <source>
        <dbReference type="Pfam" id="PF01636"/>
    </source>
</evidence>
<dbReference type="Proteomes" id="UP000028524">
    <property type="component" value="Unassembled WGS sequence"/>
</dbReference>
<protein>
    <recommendedName>
        <fullName evidence="1">Aminoglycoside phosphotransferase domain-containing protein</fullName>
    </recommendedName>
</protein>
<dbReference type="EMBL" id="KL659358">
    <property type="protein sequence ID" value="KFA69833.1"/>
    <property type="molecule type" value="Genomic_DNA"/>
</dbReference>
<dbReference type="SUPFAM" id="SSF56112">
    <property type="entry name" value="Protein kinase-like (PK-like)"/>
    <property type="match status" value="1"/>
</dbReference>
<reference evidence="2 3" key="1">
    <citation type="journal article" date="2014" name="BMC Genomics">
        <title>Comparative genome sequencing reveals chemotype-specific gene clusters in the toxigenic black mold Stachybotrys.</title>
        <authorList>
            <person name="Semeiks J."/>
            <person name="Borek D."/>
            <person name="Otwinowski Z."/>
            <person name="Grishin N.V."/>
        </authorList>
    </citation>
    <scope>NUCLEOTIDE SEQUENCE [LARGE SCALE GENOMIC DNA]</scope>
    <source>
        <strain evidence="2 3">IBT 40285</strain>
    </source>
</reference>
<dbReference type="InParanoid" id="A0A084R0U8"/>
<dbReference type="OrthoDB" id="3250044at2759"/>
<dbReference type="STRING" id="1283841.A0A084R0U8"/>
<dbReference type="InterPro" id="IPR002575">
    <property type="entry name" value="Aminoglycoside_PTrfase"/>
</dbReference>
<dbReference type="PANTHER" id="PTHR21310:SF58">
    <property type="entry name" value="AMINOGLYCOSIDE PHOSPHOTRANSFERASE DOMAIN-CONTAINING PROTEIN"/>
    <property type="match status" value="1"/>
</dbReference>
<dbReference type="InterPro" id="IPR011009">
    <property type="entry name" value="Kinase-like_dom_sf"/>
</dbReference>
<proteinExistence type="predicted"/>
<dbReference type="HOGENOM" id="CLU_021768_3_3_1"/>
<dbReference type="PANTHER" id="PTHR21310">
    <property type="entry name" value="AMINOGLYCOSIDE PHOSPHOTRANSFERASE-RELATED-RELATED"/>
    <property type="match status" value="1"/>
</dbReference>
<dbReference type="Gene3D" id="3.90.1200.10">
    <property type="match status" value="1"/>
</dbReference>